<proteinExistence type="predicted"/>
<keyword evidence="3" id="KW-1185">Reference proteome</keyword>
<dbReference type="AlphaFoldDB" id="A0A8H8UCK6"/>
<evidence type="ECO:0000313" key="3">
    <source>
        <dbReference type="Proteomes" id="UP000462212"/>
    </source>
</evidence>
<dbReference type="Proteomes" id="UP000462212">
    <property type="component" value="Unassembled WGS sequence"/>
</dbReference>
<dbReference type="OrthoDB" id="1263307at2759"/>
<dbReference type="PANTHER" id="PTHR37017">
    <property type="entry name" value="AB HYDROLASE-1 DOMAIN-CONTAINING PROTEIN-RELATED"/>
    <property type="match status" value="1"/>
</dbReference>
<dbReference type="Gene3D" id="3.40.50.1820">
    <property type="entry name" value="alpha/beta hydrolase"/>
    <property type="match status" value="1"/>
</dbReference>
<dbReference type="InterPro" id="IPR052897">
    <property type="entry name" value="Sec-Metab_Biosynth_Hydrolase"/>
</dbReference>
<evidence type="ECO:0000313" key="2">
    <source>
        <dbReference type="EMBL" id="TVY42962.1"/>
    </source>
</evidence>
<dbReference type="SUPFAM" id="SSF53474">
    <property type="entry name" value="alpha/beta-Hydrolases"/>
    <property type="match status" value="1"/>
</dbReference>
<comment type="caution">
    <text evidence="2">The sequence shown here is derived from an EMBL/GenBank/DDBJ whole genome shotgun (WGS) entry which is preliminary data.</text>
</comment>
<gene>
    <name evidence="2" type="ORF">LSUB1_G001277</name>
</gene>
<protein>
    <recommendedName>
        <fullName evidence="1">AB hydrolase-1 domain-containing protein</fullName>
    </recommendedName>
</protein>
<dbReference type="EMBL" id="QGMJ01000079">
    <property type="protein sequence ID" value="TVY42962.1"/>
    <property type="molecule type" value="Genomic_DNA"/>
</dbReference>
<name>A0A8H8UCK6_9HELO</name>
<dbReference type="PANTHER" id="PTHR37017:SF11">
    <property type="entry name" value="ESTERASE_LIPASE_THIOESTERASE DOMAIN-CONTAINING PROTEIN"/>
    <property type="match status" value="1"/>
</dbReference>
<dbReference type="Pfam" id="PF12697">
    <property type="entry name" value="Abhydrolase_6"/>
    <property type="match status" value="1"/>
</dbReference>
<reference evidence="2 3" key="1">
    <citation type="submission" date="2018-05" db="EMBL/GenBank/DDBJ databases">
        <title>Genome sequencing and assembly of the regulated plant pathogen Lachnellula willkommii and related sister species for the development of diagnostic species identification markers.</title>
        <authorList>
            <person name="Giroux E."/>
            <person name="Bilodeau G."/>
        </authorList>
    </citation>
    <scope>NUCLEOTIDE SEQUENCE [LARGE SCALE GENOMIC DNA]</scope>
    <source>
        <strain evidence="2 3">CBS 197.66</strain>
    </source>
</reference>
<dbReference type="InterPro" id="IPR000073">
    <property type="entry name" value="AB_hydrolase_1"/>
</dbReference>
<organism evidence="2 3">
    <name type="scientific">Lachnellula subtilissima</name>
    <dbReference type="NCBI Taxonomy" id="602034"/>
    <lineage>
        <taxon>Eukaryota</taxon>
        <taxon>Fungi</taxon>
        <taxon>Dikarya</taxon>
        <taxon>Ascomycota</taxon>
        <taxon>Pezizomycotina</taxon>
        <taxon>Leotiomycetes</taxon>
        <taxon>Helotiales</taxon>
        <taxon>Lachnaceae</taxon>
        <taxon>Lachnellula</taxon>
    </lineage>
</organism>
<accession>A0A8H8UCK6</accession>
<evidence type="ECO:0000259" key="1">
    <source>
        <dbReference type="Pfam" id="PF12697"/>
    </source>
</evidence>
<dbReference type="InterPro" id="IPR029058">
    <property type="entry name" value="AB_hydrolase_fold"/>
</dbReference>
<sequence length="273" mass="30177">MSKPIFLCIPGASHSPRIYEPLKAALVCYGYTVVPLALPSVGGKPPTYDFTEDVVAIRHMATHLVESGNDVIVVMHGYGGLPGGEALQGLGKREREQRGQRGGIVRLVFIMSWMAKEGFQSSPRGDVSALFPYMRPNLHTGTITINPEEAASVFYNDMPAREAEYWASQILPQSIGVFWSQTTFAAWRYIPSTYVLCGRDNCMSLAYCEMILKDAQESKPNMIDSVERCNEAGHTVFLSQVSCFCLEGQSKARSTLLAESRKSPPQTTPRWNA</sequence>
<feature type="domain" description="AB hydrolase-1" evidence="1">
    <location>
        <begin position="7"/>
        <end position="239"/>
    </location>
</feature>